<accession>A0A9D1ILZ3</accession>
<keyword evidence="4" id="KW-0812">Transmembrane</keyword>
<protein>
    <submittedName>
        <fullName evidence="5">Glycosyltransferase</fullName>
    </submittedName>
</protein>
<evidence type="ECO:0000256" key="4">
    <source>
        <dbReference type="SAM" id="Phobius"/>
    </source>
</evidence>
<feature type="transmembrane region" description="Helical" evidence="4">
    <location>
        <begin position="303"/>
        <end position="327"/>
    </location>
</feature>
<reference evidence="5" key="1">
    <citation type="submission" date="2020-10" db="EMBL/GenBank/DDBJ databases">
        <authorList>
            <person name="Gilroy R."/>
        </authorList>
    </citation>
    <scope>NUCLEOTIDE SEQUENCE</scope>
    <source>
        <strain evidence="5">CHK193-30670</strain>
    </source>
</reference>
<evidence type="ECO:0000256" key="2">
    <source>
        <dbReference type="ARBA" id="ARBA00022676"/>
    </source>
</evidence>
<dbReference type="AlphaFoldDB" id="A0A9D1ILZ3"/>
<dbReference type="Pfam" id="PF13641">
    <property type="entry name" value="Glyco_tranf_2_3"/>
    <property type="match status" value="1"/>
</dbReference>
<keyword evidence="4" id="KW-1133">Transmembrane helix</keyword>
<evidence type="ECO:0000313" key="6">
    <source>
        <dbReference type="Proteomes" id="UP000824074"/>
    </source>
</evidence>
<feature type="transmembrane region" description="Helical" evidence="4">
    <location>
        <begin position="375"/>
        <end position="394"/>
    </location>
</feature>
<evidence type="ECO:0000256" key="3">
    <source>
        <dbReference type="ARBA" id="ARBA00022679"/>
    </source>
</evidence>
<comment type="caution">
    <text evidence="5">The sequence shown here is derived from an EMBL/GenBank/DDBJ whole genome shotgun (WGS) entry which is preliminary data.</text>
</comment>
<feature type="transmembrane region" description="Helical" evidence="4">
    <location>
        <begin position="6"/>
        <end position="25"/>
    </location>
</feature>
<dbReference type="PANTHER" id="PTHR43630:SF1">
    <property type="entry name" value="POLY-BETA-1,6-N-ACETYL-D-GLUCOSAMINE SYNTHASE"/>
    <property type="match status" value="1"/>
</dbReference>
<dbReference type="Proteomes" id="UP000824074">
    <property type="component" value="Unassembled WGS sequence"/>
</dbReference>
<dbReference type="InterPro" id="IPR029044">
    <property type="entry name" value="Nucleotide-diphossugar_trans"/>
</dbReference>
<evidence type="ECO:0000313" key="5">
    <source>
        <dbReference type="EMBL" id="HIU40085.1"/>
    </source>
</evidence>
<gene>
    <name evidence="5" type="ORF">IAB68_02140</name>
</gene>
<keyword evidence="3" id="KW-0808">Transferase</keyword>
<dbReference type="PANTHER" id="PTHR43630">
    <property type="entry name" value="POLY-BETA-1,6-N-ACETYL-D-GLUCOSAMINE SYNTHASE"/>
    <property type="match status" value="1"/>
</dbReference>
<organism evidence="5 6">
    <name type="scientific">Candidatus Aphodocola excrementigallinarum</name>
    <dbReference type="NCBI Taxonomy" id="2840670"/>
    <lineage>
        <taxon>Bacteria</taxon>
        <taxon>Bacillati</taxon>
        <taxon>Bacillota</taxon>
        <taxon>Bacilli</taxon>
        <taxon>Candidatus Aphodocola</taxon>
    </lineage>
</organism>
<feature type="transmembrane region" description="Helical" evidence="4">
    <location>
        <begin position="339"/>
        <end position="363"/>
    </location>
</feature>
<evidence type="ECO:0000256" key="1">
    <source>
        <dbReference type="ARBA" id="ARBA00006739"/>
    </source>
</evidence>
<dbReference type="GO" id="GO:0016757">
    <property type="term" value="F:glycosyltransferase activity"/>
    <property type="evidence" value="ECO:0007669"/>
    <property type="project" value="UniProtKB-KW"/>
</dbReference>
<comment type="similarity">
    <text evidence="1">Belongs to the glycosyltransferase 2 family.</text>
</comment>
<sequence>MIIFRIISITLIVIGFIIAIINSILSKKNNNKPKKKKDGHHFCILIPARDESNVIEELLKSIKMQSFKVNMEDVYVIVESKKDKTVEIAKSYKASVVIRKHLELQRKGYALDEAVKKILAKKKHYDAYFIFDADNVLDKDFIKNMIPTFDKGYDVAAGYRNCKNGNKSVVAAASALTFSLVNTVFNKKKNKETRNITFSGTGFYIRGYLIKKWQGYPFHSLTEDYELSSYATLNNLTTYYNTNSVFYDEQPTKFKNTINQRVRWIRGYFDVRAMYFKKLVKSIDKNDKNNGSKIDESVGILPYIFMVLGLVVWFLALVFFIVYNLFLSKEVLKTHVLELSIYFVLLYLALFVMTLVIVILEGNKIDLSLKMKIKVLFYNPIFMISYVPCAIKALTSKEVKWTKVKHGM</sequence>
<dbReference type="CDD" id="cd06438">
    <property type="entry name" value="EpsO_like"/>
    <property type="match status" value="1"/>
</dbReference>
<reference evidence="5" key="2">
    <citation type="journal article" date="2021" name="PeerJ">
        <title>Extensive microbial diversity within the chicken gut microbiome revealed by metagenomics and culture.</title>
        <authorList>
            <person name="Gilroy R."/>
            <person name="Ravi A."/>
            <person name="Getino M."/>
            <person name="Pursley I."/>
            <person name="Horton D.L."/>
            <person name="Alikhan N.F."/>
            <person name="Baker D."/>
            <person name="Gharbi K."/>
            <person name="Hall N."/>
            <person name="Watson M."/>
            <person name="Adriaenssens E.M."/>
            <person name="Foster-Nyarko E."/>
            <person name="Jarju S."/>
            <person name="Secka A."/>
            <person name="Antonio M."/>
            <person name="Oren A."/>
            <person name="Chaudhuri R.R."/>
            <person name="La Ragione R."/>
            <person name="Hildebrand F."/>
            <person name="Pallen M.J."/>
        </authorList>
    </citation>
    <scope>NUCLEOTIDE SEQUENCE</scope>
    <source>
        <strain evidence="5">CHK193-30670</strain>
    </source>
</reference>
<dbReference type="EMBL" id="DVMT01000021">
    <property type="protein sequence ID" value="HIU40085.1"/>
    <property type="molecule type" value="Genomic_DNA"/>
</dbReference>
<dbReference type="SUPFAM" id="SSF53448">
    <property type="entry name" value="Nucleotide-diphospho-sugar transferases"/>
    <property type="match status" value="1"/>
</dbReference>
<keyword evidence="2" id="KW-0328">Glycosyltransferase</keyword>
<name>A0A9D1ILZ3_9FIRM</name>
<dbReference type="Gene3D" id="3.90.550.10">
    <property type="entry name" value="Spore Coat Polysaccharide Biosynthesis Protein SpsA, Chain A"/>
    <property type="match status" value="1"/>
</dbReference>
<proteinExistence type="inferred from homology"/>
<keyword evidence="4" id="KW-0472">Membrane</keyword>